<dbReference type="EMBL" id="FZOO01000001">
    <property type="protein sequence ID" value="SNR95962.1"/>
    <property type="molecule type" value="Genomic_DNA"/>
</dbReference>
<keyword evidence="3" id="KW-1185">Reference proteome</keyword>
<proteinExistence type="predicted"/>
<evidence type="ECO:0000313" key="3">
    <source>
        <dbReference type="Proteomes" id="UP000198373"/>
    </source>
</evidence>
<sequence>MSARTPGTPEPTRAGGAAVDALLDPGFLEAAVARPMADVRRLRRQAEQEEVNLSYTRRLLQGRLDIVRRELQRRAEHDGRSLVDLLPEILAEKGRGPAHGLGRHQTVQPAAPEEYETWVTSLTRGVDLSDVPELSDADLEQAARALAAAEGSLSERRRGVQQVMDGLAAELGRRYRNGEADVAALLADEGRH</sequence>
<evidence type="ECO:0000259" key="1">
    <source>
        <dbReference type="Pfam" id="PF22802"/>
    </source>
</evidence>
<dbReference type="RefSeq" id="WP_089303633.1">
    <property type="nucleotide sequence ID" value="NZ_FZOO01000001.1"/>
</dbReference>
<dbReference type="AlphaFoldDB" id="A0A239AKV2"/>
<dbReference type="OrthoDB" id="5182641at2"/>
<dbReference type="Pfam" id="PF22802">
    <property type="entry name" value="RsiG"/>
    <property type="match status" value="2"/>
</dbReference>
<dbReference type="Proteomes" id="UP000198373">
    <property type="component" value="Unassembled WGS sequence"/>
</dbReference>
<reference evidence="3" key="1">
    <citation type="submission" date="2017-06" db="EMBL/GenBank/DDBJ databases">
        <authorList>
            <person name="Varghese N."/>
            <person name="Submissions S."/>
        </authorList>
    </citation>
    <scope>NUCLEOTIDE SEQUENCE [LARGE SCALE GENOMIC DNA]</scope>
    <source>
        <strain evidence="3">DSM 46839</strain>
    </source>
</reference>
<organism evidence="2 3">
    <name type="scientific">Geodermatophilus pulveris</name>
    <dbReference type="NCBI Taxonomy" id="1564159"/>
    <lineage>
        <taxon>Bacteria</taxon>
        <taxon>Bacillati</taxon>
        <taxon>Actinomycetota</taxon>
        <taxon>Actinomycetes</taxon>
        <taxon>Geodermatophilales</taxon>
        <taxon>Geodermatophilaceae</taxon>
        <taxon>Geodermatophilus</taxon>
    </lineage>
</organism>
<dbReference type="InterPro" id="IPR049575">
    <property type="entry name" value="RsiG-like"/>
</dbReference>
<evidence type="ECO:0000313" key="2">
    <source>
        <dbReference type="EMBL" id="SNR95962.1"/>
    </source>
</evidence>
<name>A0A239AKV2_9ACTN</name>
<dbReference type="InterPro" id="IPR055209">
    <property type="entry name" value="RsiG-like_dom"/>
</dbReference>
<accession>A0A239AKV2</accession>
<feature type="domain" description="RsiG-like" evidence="1">
    <location>
        <begin position="35"/>
        <end position="90"/>
    </location>
</feature>
<protein>
    <recommendedName>
        <fullName evidence="1">RsiG-like domain-containing protein</fullName>
    </recommendedName>
</protein>
<dbReference type="CDD" id="cd21107">
    <property type="entry name" value="RsiG"/>
    <property type="match status" value="1"/>
</dbReference>
<gene>
    <name evidence="2" type="ORF">SAMN06893096_10164</name>
</gene>
<feature type="domain" description="RsiG-like" evidence="1">
    <location>
        <begin position="127"/>
        <end position="185"/>
    </location>
</feature>